<comment type="caution">
    <text evidence="2">The sequence shown here is derived from an EMBL/GenBank/DDBJ whole genome shotgun (WGS) entry which is preliminary data.</text>
</comment>
<gene>
    <name evidence="2" type="ORF">SVIO_000050</name>
</gene>
<dbReference type="OrthoDB" id="4943492at2"/>
<evidence type="ECO:0000313" key="2">
    <source>
        <dbReference type="EMBL" id="GDY49382.1"/>
    </source>
</evidence>
<evidence type="ECO:0000313" key="3">
    <source>
        <dbReference type="Proteomes" id="UP000301309"/>
    </source>
</evidence>
<dbReference type="EMBL" id="BJHW01000001">
    <property type="protein sequence ID" value="GDY49382.1"/>
    <property type="molecule type" value="Genomic_DNA"/>
</dbReference>
<organism evidence="2 3">
    <name type="scientific">Streptomyces violaceusniger</name>
    <dbReference type="NCBI Taxonomy" id="68280"/>
    <lineage>
        <taxon>Bacteria</taxon>
        <taxon>Bacillati</taxon>
        <taxon>Actinomycetota</taxon>
        <taxon>Actinomycetes</taxon>
        <taxon>Kitasatosporales</taxon>
        <taxon>Streptomycetaceae</taxon>
        <taxon>Streptomyces</taxon>
        <taxon>Streptomyces violaceusniger group</taxon>
    </lineage>
</organism>
<dbReference type="Proteomes" id="UP000301309">
    <property type="component" value="Unassembled WGS sequence"/>
</dbReference>
<keyword evidence="3" id="KW-1185">Reference proteome</keyword>
<protein>
    <submittedName>
        <fullName evidence="2">Uncharacterized protein</fullName>
    </submittedName>
</protein>
<reference evidence="2 3" key="1">
    <citation type="journal article" date="2020" name="Int. J. Syst. Evol. Microbiol.">
        <title>Reclassification of Streptomyces castelarensis and Streptomyces sporoclivatus as later heterotypic synonyms of Streptomyces antimycoticus.</title>
        <authorList>
            <person name="Komaki H."/>
            <person name="Tamura T."/>
        </authorList>
    </citation>
    <scope>NUCLEOTIDE SEQUENCE [LARGE SCALE GENOMIC DNA]</scope>
    <source>
        <strain evidence="2 3">NBRC 13459</strain>
    </source>
</reference>
<name>A0A4D4KLG9_STRVO</name>
<feature type="compositionally biased region" description="Basic and acidic residues" evidence="1">
    <location>
        <begin position="167"/>
        <end position="177"/>
    </location>
</feature>
<dbReference type="AlphaFoldDB" id="A0A4D4KLG9"/>
<feature type="region of interest" description="Disordered" evidence="1">
    <location>
        <begin position="157"/>
        <end position="177"/>
    </location>
</feature>
<accession>A0A4D4KLG9</accession>
<evidence type="ECO:0000256" key="1">
    <source>
        <dbReference type="SAM" id="MobiDB-lite"/>
    </source>
</evidence>
<proteinExistence type="predicted"/>
<sequence length="177" mass="19618">MGYTHYFAYSPRTEAFRTSWPAMVADTRDIVARVRSLGVAVTGPMGRGQPEITERYIALNGLIGHESLWIQPEPPEYSIDPYGARQYASQGFVWSFCKTAQKPYDLAVAAILLRCWQLAPHAFAIASDGGWDDDWQYGAPGPRSLVASLFPPGVEECPFSDTTQGPLHRDPLRPEAT</sequence>